<dbReference type="PANTHER" id="PTHR36442:SF1">
    <property type="entry name" value="CYCLIC-DI-AMP PHOSPHODIESTERASE PGPH"/>
    <property type="match status" value="1"/>
</dbReference>
<feature type="domain" description="HD/PDEase" evidence="2">
    <location>
        <begin position="488"/>
        <end position="643"/>
    </location>
</feature>
<dbReference type="InterPro" id="IPR052722">
    <property type="entry name" value="PgpH_phosphodiesterase"/>
</dbReference>
<feature type="transmembrane region" description="Helical" evidence="1">
    <location>
        <begin position="282"/>
        <end position="307"/>
    </location>
</feature>
<dbReference type="InterPro" id="IPR011624">
    <property type="entry name" value="Metal-dep_PHydrolase_7TM_extra"/>
</dbReference>
<sequence>MKKYNLFGFHISLDVKRNHNKEKEAELYSHEYLLREKIIYYILLMSVACFFYYVPLVMRDKYYKVGDITISDIFAPKTIVFRDDDTREKIIQEIVDTSQREYIFSSDTQKIYVELLQKFMQEAIEVKKGSIKSIDYNYYEKQTGKKFPETVDKDLMSYRVKDLTYLQSLWTNDLTAIYNAGVYRENDYSQDSTILRYGAPFDKEFEELTKLEKDVLSVFISPNYIFDSKGTTVELEEKLKQIPDQYMQIKAGTLIASKGEMLDKRKIHILESLGIYSLKRGFIILFSTILYLIFVSSIFYTIALHLFQNEILNKNKFRGVFLILFAIFGLFWIVPLDMIYFIPLDSALFLLVFLTGKRYSSFIYASVLAFLLPLTDYNLTLFAMHLTCLSFSIFLIQKVNTRNGLIATGIQLSIFKLFIFFILSFFAKEESFNIMFQSMQIMISGFFSGMIAIALLPFFERTFNILTVFQLSELGDLSHPLLRKLAMDAPGTFQHSMMVATLSENAALAIKANSVFTRVACYYHDIGKCKRPNYYVENQKNGENPHNDISPFMSTLIITSHTKDGDDMAKKYQIPKEIRDIMYEHQGTTFLAYFYNKAKAIDPNVLKEEFRYSGPKPRSKESAIIMLADSIEAAVRSLSVKTPREVETMIRKIINGKVEDDQLSEADLTFKEIEAIVQSFLKTFSSIYHERLKYPGQKN</sequence>
<dbReference type="InterPro" id="IPR006675">
    <property type="entry name" value="HDIG_dom"/>
</dbReference>
<evidence type="ECO:0000313" key="3">
    <source>
        <dbReference type="EMBL" id="KXA16783.1"/>
    </source>
</evidence>
<keyword evidence="1" id="KW-1133">Transmembrane helix</keyword>
<dbReference type="PATRIC" id="fig|134605.3.peg.207"/>
<dbReference type="CDD" id="cd00077">
    <property type="entry name" value="HDc"/>
    <property type="match status" value="1"/>
</dbReference>
<comment type="caution">
    <text evidence="3">The sequence shown here is derived from an EMBL/GenBank/DDBJ whole genome shotgun (WGS) entry which is preliminary data.</text>
</comment>
<evidence type="ECO:0000313" key="4">
    <source>
        <dbReference type="Proteomes" id="UP000070617"/>
    </source>
</evidence>
<dbReference type="Gene3D" id="1.10.3210.10">
    <property type="entry name" value="Hypothetical protein af1432"/>
    <property type="match status" value="1"/>
</dbReference>
<dbReference type="SUPFAM" id="SSF109604">
    <property type="entry name" value="HD-domain/PDEase-like"/>
    <property type="match status" value="1"/>
</dbReference>
<gene>
    <name evidence="3" type="ORF">HMPREF3206_00205</name>
</gene>
<dbReference type="RefSeq" id="WP_060793310.1">
    <property type="nucleotide sequence ID" value="NZ_KQ956512.1"/>
</dbReference>
<dbReference type="Pfam" id="PF07697">
    <property type="entry name" value="7TMR-HDED"/>
    <property type="match status" value="1"/>
</dbReference>
<dbReference type="AlphaFoldDB" id="A0A133NKG4"/>
<proteinExistence type="predicted"/>
<protein>
    <submittedName>
        <fullName evidence="3">7TM-HD extracellular</fullName>
    </submittedName>
</protein>
<dbReference type="EMBL" id="LRPX01000006">
    <property type="protein sequence ID" value="KXA16783.1"/>
    <property type="molecule type" value="Genomic_DNA"/>
</dbReference>
<dbReference type="InterPro" id="IPR006674">
    <property type="entry name" value="HD_domain"/>
</dbReference>
<feature type="transmembrane region" description="Helical" evidence="1">
    <location>
        <begin position="405"/>
        <end position="427"/>
    </location>
</feature>
<dbReference type="Pfam" id="PF07698">
    <property type="entry name" value="7TM-7TMR_HD"/>
    <property type="match status" value="1"/>
</dbReference>
<feature type="transmembrane region" description="Helical" evidence="1">
    <location>
        <begin position="439"/>
        <end position="459"/>
    </location>
</feature>
<keyword evidence="4" id="KW-1185">Reference proteome</keyword>
<evidence type="ECO:0000256" key="1">
    <source>
        <dbReference type="SAM" id="Phobius"/>
    </source>
</evidence>
<reference evidence="4" key="1">
    <citation type="submission" date="2016-01" db="EMBL/GenBank/DDBJ databases">
        <authorList>
            <person name="Mitreva M."/>
            <person name="Pepin K.H."/>
            <person name="Mihindukulasuriya K.A."/>
            <person name="Fulton R."/>
            <person name="Fronick C."/>
            <person name="O'Laughlin M."/>
            <person name="Miner T."/>
            <person name="Herter B."/>
            <person name="Rosa B.A."/>
            <person name="Cordes M."/>
            <person name="Tomlinson C."/>
            <person name="Wollam A."/>
            <person name="Palsikar V.B."/>
            <person name="Mardis E.R."/>
            <person name="Wilson R.K."/>
        </authorList>
    </citation>
    <scope>NUCLEOTIDE SEQUENCE [LARGE SCALE GENOMIC DNA]</scope>
    <source>
        <strain evidence="4">CMW8396</strain>
    </source>
</reference>
<dbReference type="InterPro" id="IPR011621">
    <property type="entry name" value="Metal-dep_PHydrolase_7TM_intra"/>
</dbReference>
<keyword evidence="1" id="KW-0472">Membrane</keyword>
<feature type="transmembrane region" description="Helical" evidence="1">
    <location>
        <begin position="319"/>
        <end position="341"/>
    </location>
</feature>
<name>A0A133NKG4_9FUSO</name>
<accession>A0A133NKG4</accession>
<keyword evidence="1" id="KW-0812">Transmembrane</keyword>
<dbReference type="Pfam" id="PF01966">
    <property type="entry name" value="HD"/>
    <property type="match status" value="1"/>
</dbReference>
<dbReference type="STRING" id="134605.HMPREF3206_00205"/>
<organism evidence="3 4">
    <name type="scientific">Fusobacterium equinum</name>
    <dbReference type="NCBI Taxonomy" id="134605"/>
    <lineage>
        <taxon>Bacteria</taxon>
        <taxon>Fusobacteriati</taxon>
        <taxon>Fusobacteriota</taxon>
        <taxon>Fusobacteriia</taxon>
        <taxon>Fusobacteriales</taxon>
        <taxon>Fusobacteriaceae</taxon>
        <taxon>Fusobacterium</taxon>
    </lineage>
</organism>
<dbReference type="NCBIfam" id="TIGR00277">
    <property type="entry name" value="HDIG"/>
    <property type="match status" value="1"/>
</dbReference>
<dbReference type="Proteomes" id="UP000070617">
    <property type="component" value="Unassembled WGS sequence"/>
</dbReference>
<feature type="transmembrane region" description="Helical" evidence="1">
    <location>
        <begin position="38"/>
        <end position="54"/>
    </location>
</feature>
<dbReference type="SMART" id="SM00471">
    <property type="entry name" value="HDc"/>
    <property type="match status" value="1"/>
</dbReference>
<evidence type="ECO:0000259" key="2">
    <source>
        <dbReference type="SMART" id="SM00471"/>
    </source>
</evidence>
<dbReference type="InterPro" id="IPR003607">
    <property type="entry name" value="HD/PDEase_dom"/>
</dbReference>
<dbReference type="PANTHER" id="PTHR36442">
    <property type="entry name" value="CYCLIC-DI-AMP PHOSPHODIESTERASE PGPH"/>
    <property type="match status" value="1"/>
</dbReference>